<evidence type="ECO:0000259" key="2">
    <source>
        <dbReference type="Pfam" id="PF01609"/>
    </source>
</evidence>
<dbReference type="GO" id="GO:0004803">
    <property type="term" value="F:transposase activity"/>
    <property type="evidence" value="ECO:0007669"/>
    <property type="project" value="InterPro"/>
</dbReference>
<feature type="region of interest" description="Disordered" evidence="1">
    <location>
        <begin position="129"/>
        <end position="152"/>
    </location>
</feature>
<dbReference type="InterPro" id="IPR047654">
    <property type="entry name" value="IS1634_transpos"/>
</dbReference>
<dbReference type="PANTHER" id="PTHR34614">
    <property type="match status" value="1"/>
</dbReference>
<dbReference type="AlphaFoldDB" id="T1BSG6"/>
<reference evidence="4" key="1">
    <citation type="submission" date="2013-08" db="EMBL/GenBank/DDBJ databases">
        <authorList>
            <person name="Mendez C."/>
            <person name="Richter M."/>
            <person name="Ferrer M."/>
            <person name="Sanchez J."/>
        </authorList>
    </citation>
    <scope>NUCLEOTIDE SEQUENCE</scope>
</reference>
<dbReference type="EMBL" id="AUZY01002771">
    <property type="protein sequence ID" value="EQD71483.1"/>
    <property type="molecule type" value="Genomic_DNA"/>
</dbReference>
<dbReference type="GO" id="GO:0003677">
    <property type="term" value="F:DNA binding"/>
    <property type="evidence" value="ECO:0007669"/>
    <property type="project" value="InterPro"/>
</dbReference>
<evidence type="ECO:0000313" key="3">
    <source>
        <dbReference type="EMBL" id="EQD27727.1"/>
    </source>
</evidence>
<feature type="compositionally biased region" description="Basic and acidic residues" evidence="1">
    <location>
        <begin position="137"/>
        <end position="152"/>
    </location>
</feature>
<reference evidence="4" key="2">
    <citation type="journal article" date="2014" name="ISME J.">
        <title>Microbial stratification in low pH oxic and suboxic macroscopic growths along an acid mine drainage.</title>
        <authorList>
            <person name="Mendez-Garcia C."/>
            <person name="Mesa V."/>
            <person name="Sprenger R.R."/>
            <person name="Richter M."/>
            <person name="Diez M.S."/>
            <person name="Solano J."/>
            <person name="Bargiela R."/>
            <person name="Golyshina O.V."/>
            <person name="Manteca A."/>
            <person name="Ramos J.L."/>
            <person name="Gallego J.R."/>
            <person name="Llorente I."/>
            <person name="Martins Dos Santos V.A."/>
            <person name="Jensen O.N."/>
            <person name="Pelaez A.I."/>
            <person name="Sanchez J."/>
            <person name="Ferrer M."/>
        </authorList>
    </citation>
    <scope>NUCLEOTIDE SEQUENCE</scope>
</reference>
<feature type="domain" description="Transposase IS4-like" evidence="2">
    <location>
        <begin position="118"/>
        <end position="439"/>
    </location>
</feature>
<dbReference type="Pfam" id="PF01609">
    <property type="entry name" value="DDE_Tnp_1"/>
    <property type="match status" value="1"/>
</dbReference>
<comment type="caution">
    <text evidence="4">The sequence shown here is derived from an EMBL/GenBank/DDBJ whole genome shotgun (WGS) entry which is preliminary data.</text>
</comment>
<evidence type="ECO:0000256" key="1">
    <source>
        <dbReference type="SAM" id="MobiDB-lite"/>
    </source>
</evidence>
<accession>T1BSG6</accession>
<dbReference type="GO" id="GO:0006313">
    <property type="term" value="P:DNA transposition"/>
    <property type="evidence" value="ECO:0007669"/>
    <property type="project" value="InterPro"/>
</dbReference>
<name>T1BSG6_9ZZZZ</name>
<dbReference type="InterPro" id="IPR002559">
    <property type="entry name" value="Transposase_11"/>
</dbReference>
<proteinExistence type="predicted"/>
<sequence length="510" mass="57387">QQEVLNRCELASFPFGLPAALITADRELGLSQLIVEETGSPATAQALLAFVLGRAEEPLSKNAMGSWYARSGLPFLLPPPPALDTRSYLRHMDRLDDATVDRITFRLAQQLKARGFSSSLVFFDTTNFSTEQQPRPGDAERQLPRAGHAKDGNRQAKLVGLATATSEEHLPTFHRVYPGNENDARLFREVVRDMVATLVKLGEKAEELCFVIDKGMNSEEGWTALRHEKVHFVGSLKRSQVAELMRAPLAKFSSAYTTESGETIRMLRSERTVMGVKGVVVMAYNPAAERRQAVDYARAKERFLVEGITIAEAAGQRHRGRPPTVAGTTRRLIGLIPEKWVKVFRFHVGPTLDEGTSRLSVRVWVEEKAEAEKRAGFGRTAIFTDRAEWSDEKIARTYYARSGMEEDYHVLKDVLLFPVMPIYHRKDWRIREHTFLCVMGLLLYRYVQLRLEKAQKVRTPIGALVARLKRIRLGVVSLDEGKAVRAKLERMGPEEQRIVKALGLAALVPK</sequence>
<dbReference type="PANTHER" id="PTHR34614:SF2">
    <property type="entry name" value="TRANSPOSASE IS4-LIKE DOMAIN-CONTAINING PROTEIN"/>
    <property type="match status" value="1"/>
</dbReference>
<evidence type="ECO:0000313" key="4">
    <source>
        <dbReference type="EMBL" id="EQD71483.1"/>
    </source>
</evidence>
<dbReference type="NCBIfam" id="NF033559">
    <property type="entry name" value="transpos_IS1634"/>
    <property type="match status" value="1"/>
</dbReference>
<dbReference type="EMBL" id="AUZZ01011010">
    <property type="protein sequence ID" value="EQD27727.1"/>
    <property type="molecule type" value="Genomic_DNA"/>
</dbReference>
<gene>
    <name evidence="4" type="ORF">B1B_04433</name>
    <name evidence="3" type="ORF">B2A_15130</name>
</gene>
<feature type="non-terminal residue" evidence="4">
    <location>
        <position position="1"/>
    </location>
</feature>
<organism evidence="4">
    <name type="scientific">mine drainage metagenome</name>
    <dbReference type="NCBI Taxonomy" id="410659"/>
    <lineage>
        <taxon>unclassified sequences</taxon>
        <taxon>metagenomes</taxon>
        <taxon>ecological metagenomes</taxon>
    </lineage>
</organism>
<protein>
    <submittedName>
        <fullName evidence="4">Transposase IS4 family protein</fullName>
    </submittedName>
</protein>